<dbReference type="RefSeq" id="WP_289826145.1">
    <property type="nucleotide sequence ID" value="NZ_JAUEIE010000016.1"/>
</dbReference>
<dbReference type="EMBL" id="JAUEIF010000011">
    <property type="protein sequence ID" value="MDN0025991.1"/>
    <property type="molecule type" value="Genomic_DNA"/>
</dbReference>
<name>A0AAW7JY94_9BACT</name>
<evidence type="ECO:0000313" key="1">
    <source>
        <dbReference type="EMBL" id="MDN0023648.1"/>
    </source>
</evidence>
<evidence type="ECO:0000313" key="3">
    <source>
        <dbReference type="Proteomes" id="UP001167831"/>
    </source>
</evidence>
<evidence type="ECO:0000313" key="2">
    <source>
        <dbReference type="EMBL" id="MDN0025991.1"/>
    </source>
</evidence>
<dbReference type="AlphaFoldDB" id="A0AAW7JY94"/>
<reference evidence="2" key="1">
    <citation type="submission" date="2023-06" db="EMBL/GenBank/DDBJ databases">
        <authorList>
            <person name="Zeman M."/>
            <person name="Kubasova T."/>
            <person name="Jahodarova E."/>
            <person name="Nykrynova M."/>
            <person name="Rychlik I."/>
        </authorList>
    </citation>
    <scope>NUCLEOTIDE SEQUENCE</scope>
    <source>
        <strain evidence="2">ET15</strain>
        <strain evidence="1">ET37</strain>
    </source>
</reference>
<sequence>MTEKKAATKKVVTSKAATSKKSAAKKNEVVINAENVGFRAGDVYQALAAAEKPLSVADIAKAAQISKEEAFLGIGWLFKEGKVKDEDCLITLA</sequence>
<organism evidence="2 4">
    <name type="scientific">Leyella lascolaii</name>
    <dbReference type="NCBI Taxonomy" id="1776379"/>
    <lineage>
        <taxon>Bacteria</taxon>
        <taxon>Pseudomonadati</taxon>
        <taxon>Bacteroidota</taxon>
        <taxon>Bacteroidia</taxon>
        <taxon>Bacteroidales</taxon>
        <taxon>Prevotellaceae</taxon>
        <taxon>Leyella</taxon>
    </lineage>
</organism>
<evidence type="ECO:0000313" key="4">
    <source>
        <dbReference type="Proteomes" id="UP001168478"/>
    </source>
</evidence>
<dbReference type="InterPro" id="IPR019707">
    <property type="entry name" value="DUF2582"/>
</dbReference>
<proteinExistence type="predicted"/>
<dbReference type="Proteomes" id="UP001168478">
    <property type="component" value="Unassembled WGS sequence"/>
</dbReference>
<accession>A0AAW7JY94</accession>
<dbReference type="Pfam" id="PF10771">
    <property type="entry name" value="DUF2582"/>
    <property type="match status" value="1"/>
</dbReference>
<dbReference type="InterPro" id="IPR036388">
    <property type="entry name" value="WH-like_DNA-bd_sf"/>
</dbReference>
<gene>
    <name evidence="1" type="ORF">QVN81_11575</name>
    <name evidence="2" type="ORF">QVN84_10740</name>
</gene>
<dbReference type="Proteomes" id="UP001167831">
    <property type="component" value="Unassembled WGS sequence"/>
</dbReference>
<reference evidence="2" key="2">
    <citation type="submission" date="2023-08" db="EMBL/GenBank/DDBJ databases">
        <title>Identification and characterization of horizontal gene transfer across gut microbiota members of farm animals based on homology search.</title>
        <authorList>
            <person name="Schwarzerova J."/>
            <person name="Nykrynova M."/>
            <person name="Jureckova K."/>
            <person name="Cejkova D."/>
            <person name="Rychlik I."/>
        </authorList>
    </citation>
    <scope>NUCLEOTIDE SEQUENCE</scope>
    <source>
        <strain evidence="2">ET15</strain>
        <strain evidence="1">ET37</strain>
    </source>
</reference>
<comment type="caution">
    <text evidence="2">The sequence shown here is derived from an EMBL/GenBank/DDBJ whole genome shotgun (WGS) entry which is preliminary data.</text>
</comment>
<dbReference type="Gene3D" id="1.10.10.10">
    <property type="entry name" value="Winged helix-like DNA-binding domain superfamily/Winged helix DNA-binding domain"/>
    <property type="match status" value="1"/>
</dbReference>
<dbReference type="EMBL" id="JAUEIE010000016">
    <property type="protein sequence ID" value="MDN0023648.1"/>
    <property type="molecule type" value="Genomic_DNA"/>
</dbReference>
<protein>
    <submittedName>
        <fullName evidence="2">Winged helix-turn-helix domain-containing protein</fullName>
    </submittedName>
</protein>
<keyword evidence="3" id="KW-1185">Reference proteome</keyword>